<proteinExistence type="predicted"/>
<protein>
    <recommendedName>
        <fullName evidence="1">Retrotransposon gag domain-containing protein</fullName>
    </recommendedName>
</protein>
<name>A0ABR2TCC5_9ROSI</name>
<sequence length="171" mass="18867">MKTNKERIENLEVSLSTVQNNFNKLELGFNDKLQRLEAVITKLSAALLPDSSASGNDHNEELWARFGPTECGDFDEALSRVRQLGSLRDYQREFEKLGNRVQGWKSKALVGKFIGGLQPEIADADAHHSEAVADCIEFIKKKSSSEDNADARAGSSISNMDAANELVMPVI</sequence>
<dbReference type="Pfam" id="PF03732">
    <property type="entry name" value="Retrotrans_gag"/>
    <property type="match status" value="1"/>
</dbReference>
<comment type="caution">
    <text evidence="2">The sequence shown here is derived from an EMBL/GenBank/DDBJ whole genome shotgun (WGS) entry which is preliminary data.</text>
</comment>
<evidence type="ECO:0000313" key="3">
    <source>
        <dbReference type="Proteomes" id="UP001396334"/>
    </source>
</evidence>
<dbReference type="Proteomes" id="UP001396334">
    <property type="component" value="Unassembled WGS sequence"/>
</dbReference>
<keyword evidence="3" id="KW-1185">Reference proteome</keyword>
<reference evidence="2 3" key="1">
    <citation type="journal article" date="2024" name="G3 (Bethesda)">
        <title>Genome assembly of Hibiscus sabdariffa L. provides insights into metabolisms of medicinal natural products.</title>
        <authorList>
            <person name="Kim T."/>
        </authorList>
    </citation>
    <scope>NUCLEOTIDE SEQUENCE [LARGE SCALE GENOMIC DNA]</scope>
    <source>
        <strain evidence="2">TK-2024</strain>
        <tissue evidence="2">Old leaves</tissue>
    </source>
</reference>
<accession>A0ABR2TCC5</accession>
<dbReference type="InterPro" id="IPR005162">
    <property type="entry name" value="Retrotrans_gag_dom"/>
</dbReference>
<dbReference type="EMBL" id="JBBPBN010000006">
    <property type="protein sequence ID" value="KAK9034823.1"/>
    <property type="molecule type" value="Genomic_DNA"/>
</dbReference>
<evidence type="ECO:0000259" key="1">
    <source>
        <dbReference type="Pfam" id="PF03732"/>
    </source>
</evidence>
<feature type="domain" description="Retrotransposon gag" evidence="1">
    <location>
        <begin position="59"/>
        <end position="119"/>
    </location>
</feature>
<gene>
    <name evidence="2" type="ORF">V6N11_076880</name>
</gene>
<evidence type="ECO:0000313" key="2">
    <source>
        <dbReference type="EMBL" id="KAK9034823.1"/>
    </source>
</evidence>
<organism evidence="2 3">
    <name type="scientific">Hibiscus sabdariffa</name>
    <name type="common">roselle</name>
    <dbReference type="NCBI Taxonomy" id="183260"/>
    <lineage>
        <taxon>Eukaryota</taxon>
        <taxon>Viridiplantae</taxon>
        <taxon>Streptophyta</taxon>
        <taxon>Embryophyta</taxon>
        <taxon>Tracheophyta</taxon>
        <taxon>Spermatophyta</taxon>
        <taxon>Magnoliopsida</taxon>
        <taxon>eudicotyledons</taxon>
        <taxon>Gunneridae</taxon>
        <taxon>Pentapetalae</taxon>
        <taxon>rosids</taxon>
        <taxon>malvids</taxon>
        <taxon>Malvales</taxon>
        <taxon>Malvaceae</taxon>
        <taxon>Malvoideae</taxon>
        <taxon>Hibiscus</taxon>
    </lineage>
</organism>